<keyword evidence="4" id="KW-0808">Transferase</keyword>
<evidence type="ECO:0000256" key="7">
    <source>
        <dbReference type="ARBA" id="ARBA00022840"/>
    </source>
</evidence>
<feature type="transmembrane region" description="Helical" evidence="9">
    <location>
        <begin position="85"/>
        <end position="103"/>
    </location>
</feature>
<evidence type="ECO:0000259" key="10">
    <source>
        <dbReference type="Pfam" id="PF07730"/>
    </source>
</evidence>
<dbReference type="EC" id="2.7.13.3" evidence="2"/>
<evidence type="ECO:0000256" key="8">
    <source>
        <dbReference type="ARBA" id="ARBA00023012"/>
    </source>
</evidence>
<dbReference type="Gene3D" id="1.20.5.1930">
    <property type="match status" value="1"/>
</dbReference>
<accession>A0AA91TSL0</accession>
<feature type="domain" description="Signal transduction histidine kinase subgroup 3 dimerisation and phosphoacceptor" evidence="10">
    <location>
        <begin position="209"/>
        <end position="266"/>
    </location>
</feature>
<comment type="catalytic activity">
    <reaction evidence="1">
        <text>ATP + protein L-histidine = ADP + protein N-phospho-L-histidine.</text>
        <dbReference type="EC" id="2.7.13.3"/>
    </reaction>
</comment>
<dbReference type="InterPro" id="IPR011712">
    <property type="entry name" value="Sig_transdc_His_kin_sub3_dim/P"/>
</dbReference>
<comment type="caution">
    <text evidence="11">The sequence shown here is derived from an EMBL/GenBank/DDBJ whole genome shotgun (WGS) entry which is preliminary data.</text>
</comment>
<dbReference type="InterPro" id="IPR050482">
    <property type="entry name" value="Sensor_HK_TwoCompSys"/>
</dbReference>
<evidence type="ECO:0000256" key="3">
    <source>
        <dbReference type="ARBA" id="ARBA00022553"/>
    </source>
</evidence>
<dbReference type="Gene3D" id="3.30.565.10">
    <property type="entry name" value="Histidine kinase-like ATPase, C-terminal domain"/>
    <property type="match status" value="1"/>
</dbReference>
<dbReference type="AlphaFoldDB" id="A0AA91TSL0"/>
<keyword evidence="5" id="KW-0547">Nucleotide-binding</keyword>
<feature type="transmembrane region" description="Helical" evidence="9">
    <location>
        <begin position="35"/>
        <end position="53"/>
    </location>
</feature>
<dbReference type="InterPro" id="IPR036890">
    <property type="entry name" value="HATPase_C_sf"/>
</dbReference>
<dbReference type="PANTHER" id="PTHR24421">
    <property type="entry name" value="NITRATE/NITRITE SENSOR PROTEIN NARX-RELATED"/>
    <property type="match status" value="1"/>
</dbReference>
<dbReference type="RefSeq" id="WP_095330073.1">
    <property type="nucleotide sequence ID" value="NZ_NPBQ01000061.1"/>
</dbReference>
<dbReference type="Proteomes" id="UP000216961">
    <property type="component" value="Unassembled WGS sequence"/>
</dbReference>
<organism evidence="11 12">
    <name type="scientific">Niallia circulans</name>
    <name type="common">Bacillus circulans</name>
    <dbReference type="NCBI Taxonomy" id="1397"/>
    <lineage>
        <taxon>Bacteria</taxon>
        <taxon>Bacillati</taxon>
        <taxon>Bacillota</taxon>
        <taxon>Bacilli</taxon>
        <taxon>Bacillales</taxon>
        <taxon>Bacillaceae</taxon>
        <taxon>Niallia</taxon>
    </lineage>
</organism>
<evidence type="ECO:0000256" key="4">
    <source>
        <dbReference type="ARBA" id="ARBA00022679"/>
    </source>
</evidence>
<dbReference type="GO" id="GO:0046983">
    <property type="term" value="F:protein dimerization activity"/>
    <property type="evidence" value="ECO:0007669"/>
    <property type="project" value="InterPro"/>
</dbReference>
<feature type="transmembrane region" description="Helical" evidence="9">
    <location>
        <begin position="59"/>
        <end position="78"/>
    </location>
</feature>
<evidence type="ECO:0000256" key="2">
    <source>
        <dbReference type="ARBA" id="ARBA00012438"/>
    </source>
</evidence>
<evidence type="ECO:0000313" key="11">
    <source>
        <dbReference type="EMBL" id="PAD83385.1"/>
    </source>
</evidence>
<feature type="transmembrane region" description="Helical" evidence="9">
    <location>
        <begin position="138"/>
        <end position="168"/>
    </location>
</feature>
<protein>
    <recommendedName>
        <fullName evidence="2">histidine kinase</fullName>
        <ecNumber evidence="2">2.7.13.3</ecNumber>
    </recommendedName>
</protein>
<dbReference type="SUPFAM" id="SSF55874">
    <property type="entry name" value="ATPase domain of HSP90 chaperone/DNA topoisomerase II/histidine kinase"/>
    <property type="match status" value="1"/>
</dbReference>
<evidence type="ECO:0000256" key="5">
    <source>
        <dbReference type="ARBA" id="ARBA00022741"/>
    </source>
</evidence>
<evidence type="ECO:0000256" key="9">
    <source>
        <dbReference type="SAM" id="Phobius"/>
    </source>
</evidence>
<dbReference type="GO" id="GO:0000155">
    <property type="term" value="F:phosphorelay sensor kinase activity"/>
    <property type="evidence" value="ECO:0007669"/>
    <property type="project" value="InterPro"/>
</dbReference>
<keyword evidence="8" id="KW-0902">Two-component regulatory system</keyword>
<keyword evidence="6" id="KW-0418">Kinase</keyword>
<dbReference type="PANTHER" id="PTHR24421:SF10">
    <property type="entry name" value="NITRATE_NITRITE SENSOR PROTEIN NARQ"/>
    <property type="match status" value="1"/>
</dbReference>
<evidence type="ECO:0000313" key="12">
    <source>
        <dbReference type="Proteomes" id="UP000216961"/>
    </source>
</evidence>
<dbReference type="EMBL" id="NPBQ01000061">
    <property type="protein sequence ID" value="PAD83385.1"/>
    <property type="molecule type" value="Genomic_DNA"/>
</dbReference>
<feature type="transmembrane region" description="Helical" evidence="9">
    <location>
        <begin position="109"/>
        <end position="126"/>
    </location>
</feature>
<keyword evidence="7" id="KW-0067">ATP-binding</keyword>
<evidence type="ECO:0000256" key="6">
    <source>
        <dbReference type="ARBA" id="ARBA00022777"/>
    </source>
</evidence>
<sequence>MDTAFNRNELVEEISFTSFFIKEDQGEKGETMKDFSIKIVVLIFLCLGALYQAYNIDAWHFAMNLFLFSIIIGFYFLVPVFKRKSIPFLAIVVMLELILFTVGRELYSYLLLMLLYFMIVMSRYISTNLFRIVISLFLIINAATVIIISPYLALIWISFLLLISYLLIHANELEEDYRQIRNTYESLLNDYRIQKRQSYYNEHAARVEERNLIARQMHDSVGHKLTALMMQIEQFWIKEKKDQYLTLKNMTADSLEETRKAVRLLQVEEPRGIASIITLIKKLESENNIHVHFTTKQGVLQANLSNKQSAVLYRSVQEGITNAMKYGSSKAVHITLGVSPIGHLTFEIRNPYIHKHPFHYGFGLENMKKRIEERHGKLEVLQSNGEFILQGNIPVGEE</sequence>
<keyword evidence="9" id="KW-1133">Transmembrane helix</keyword>
<dbReference type="Pfam" id="PF07730">
    <property type="entry name" value="HisKA_3"/>
    <property type="match status" value="1"/>
</dbReference>
<keyword evidence="3" id="KW-0597">Phosphoprotein</keyword>
<evidence type="ECO:0000256" key="1">
    <source>
        <dbReference type="ARBA" id="ARBA00000085"/>
    </source>
</evidence>
<dbReference type="GO" id="GO:0016020">
    <property type="term" value="C:membrane"/>
    <property type="evidence" value="ECO:0007669"/>
    <property type="project" value="InterPro"/>
</dbReference>
<gene>
    <name evidence="11" type="ORF">CHH57_09825</name>
</gene>
<proteinExistence type="predicted"/>
<dbReference type="GO" id="GO:0005524">
    <property type="term" value="F:ATP binding"/>
    <property type="evidence" value="ECO:0007669"/>
    <property type="project" value="UniProtKB-KW"/>
</dbReference>
<reference evidence="11 12" key="1">
    <citation type="submission" date="2017-07" db="EMBL/GenBank/DDBJ databases">
        <title>Isolation and whole genome analysis of endospore-forming bacteria from heroin.</title>
        <authorList>
            <person name="Kalinowski J."/>
            <person name="Ahrens B."/>
            <person name="Al-Dilaimi A."/>
            <person name="Winkler A."/>
            <person name="Wibberg D."/>
            <person name="Schleenbecker U."/>
            <person name="Ruckert C."/>
            <person name="Wolfel R."/>
            <person name="Grass G."/>
        </authorList>
    </citation>
    <scope>NUCLEOTIDE SEQUENCE [LARGE SCALE GENOMIC DNA]</scope>
    <source>
        <strain evidence="11 12">7521-2</strain>
    </source>
</reference>
<keyword evidence="9" id="KW-0472">Membrane</keyword>
<keyword evidence="9" id="KW-0812">Transmembrane</keyword>
<name>A0AA91TSL0_NIACI</name>